<protein>
    <submittedName>
        <fullName evidence="1">Uncharacterized protein</fullName>
    </submittedName>
</protein>
<organism evidence="1 2">
    <name type="scientific">Bacillus phage PBC2</name>
    <dbReference type="NCBI Taxonomy" id="1675029"/>
    <lineage>
        <taxon>Viruses</taxon>
        <taxon>Duplodnaviria</taxon>
        <taxon>Heunggongvirae</taxon>
        <taxon>Uroviricota</taxon>
        <taxon>Caudoviricetes</taxon>
        <taxon>Andregratiavirinae</taxon>
        <taxon>Haetaevirus</taxon>
        <taxon>Haetaevirus PBC2</taxon>
    </lineage>
</organism>
<gene>
    <name evidence="1" type="ORF">PBC2_147</name>
</gene>
<proteinExistence type="predicted"/>
<sequence>MRWESGKPRYVGQKRTTKEFLWFPRKINHEWRWLETASIVQEVDYWYTNQFGEKKLYWKDLKWVDDEKEKIK</sequence>
<dbReference type="Proteomes" id="UP000223102">
    <property type="component" value="Segment"/>
</dbReference>
<evidence type="ECO:0000313" key="2">
    <source>
        <dbReference type="Proteomes" id="UP000223102"/>
    </source>
</evidence>
<dbReference type="EMBL" id="KT070867">
    <property type="protein sequence ID" value="AKQ08462.1"/>
    <property type="molecule type" value="Genomic_DNA"/>
</dbReference>
<keyword evidence="2" id="KW-1185">Reference proteome</keyword>
<reference evidence="1 2" key="1">
    <citation type="submission" date="2015-06" db="EMBL/GenBank/DDBJ databases">
        <title>Complete genome sequence of Bacillus cereus phage PBC2.</title>
        <authorList>
            <person name="Kong M."/>
            <person name="Ryu S."/>
        </authorList>
    </citation>
    <scope>NUCLEOTIDE SEQUENCE [LARGE SCALE GENOMIC DNA]</scope>
</reference>
<name>A0A218KC43_9CAUD</name>
<accession>A0A218KC43</accession>
<evidence type="ECO:0000313" key="1">
    <source>
        <dbReference type="EMBL" id="AKQ08462.1"/>
    </source>
</evidence>